<proteinExistence type="predicted"/>
<reference evidence="2" key="1">
    <citation type="submission" date="2024-07" db="EMBL/GenBank/DDBJ databases">
        <authorList>
            <person name="Yu S.T."/>
        </authorList>
    </citation>
    <scope>NUCLEOTIDE SEQUENCE</scope>
    <source>
        <strain evidence="2">R44</strain>
    </source>
</reference>
<sequence>MPWIAADAHLVLGMIALAKGEWSQVDEWLGGAGLAAPEDGSVPLVAGASGARIRLALARQDVDLAAAEADGAWTRLRDKGVWVCAAEAAPRAVKAALAAGRPEVAADRAAEFAAGLHGRRAPVADAALDWCHALIAEAAGQSEPCGTRPGPPPRAHRPEERRPPGRTSYGEQFLGIRAQDAVLPCRCVRRGSAGCWRCGGRRCPGRTWP</sequence>
<evidence type="ECO:0000313" key="2">
    <source>
        <dbReference type="EMBL" id="XDQ75892.1"/>
    </source>
</evidence>
<organism evidence="2">
    <name type="scientific">Streptomyces sp. R44</name>
    <dbReference type="NCBI Taxonomy" id="3238633"/>
    <lineage>
        <taxon>Bacteria</taxon>
        <taxon>Bacillati</taxon>
        <taxon>Actinomycetota</taxon>
        <taxon>Actinomycetes</taxon>
        <taxon>Kitasatosporales</taxon>
        <taxon>Streptomycetaceae</taxon>
        <taxon>Streptomyces</taxon>
    </lineage>
</organism>
<feature type="region of interest" description="Disordered" evidence="1">
    <location>
        <begin position="141"/>
        <end position="169"/>
    </location>
</feature>
<dbReference type="AlphaFoldDB" id="A0AB39TAJ5"/>
<gene>
    <name evidence="2" type="ORF">AB5J54_37585</name>
</gene>
<accession>A0AB39TAJ5</accession>
<evidence type="ECO:0000256" key="1">
    <source>
        <dbReference type="SAM" id="MobiDB-lite"/>
    </source>
</evidence>
<dbReference type="EMBL" id="CP163444">
    <property type="protein sequence ID" value="XDQ75892.1"/>
    <property type="molecule type" value="Genomic_DNA"/>
</dbReference>
<dbReference type="RefSeq" id="WP_369148429.1">
    <property type="nucleotide sequence ID" value="NZ_CP163444.1"/>
</dbReference>
<protein>
    <submittedName>
        <fullName evidence="2">Uncharacterized protein</fullName>
    </submittedName>
</protein>
<name>A0AB39TAJ5_9ACTN</name>